<comment type="caution">
    <text evidence="1">The sequence shown here is derived from an EMBL/GenBank/DDBJ whole genome shotgun (WGS) entry which is preliminary data.</text>
</comment>
<evidence type="ECO:0008006" key="3">
    <source>
        <dbReference type="Google" id="ProtNLM"/>
    </source>
</evidence>
<dbReference type="RefSeq" id="WP_189491586.1">
    <property type="nucleotide sequence ID" value="NZ_BMZG01000003.1"/>
</dbReference>
<organism evidence="1 2">
    <name type="scientific">Formosimonas limnophila</name>
    <dbReference type="NCBI Taxonomy" id="1384487"/>
    <lineage>
        <taxon>Bacteria</taxon>
        <taxon>Pseudomonadati</taxon>
        <taxon>Pseudomonadota</taxon>
        <taxon>Betaproteobacteria</taxon>
        <taxon>Burkholderiales</taxon>
        <taxon>Burkholderiaceae</taxon>
        <taxon>Formosimonas</taxon>
    </lineage>
</organism>
<gene>
    <name evidence="1" type="ORF">GCM10009007_06600</name>
</gene>
<keyword evidence="2" id="KW-1185">Reference proteome</keyword>
<dbReference type="Proteomes" id="UP000614287">
    <property type="component" value="Unassembled WGS sequence"/>
</dbReference>
<proteinExistence type="predicted"/>
<sequence>MNPQTQELLQAKLNLETAMISWKELQRFFATGVVIWVDDALDMVDVALKISEDDSAAVADWLNFGQLARVSDEQALRWFEDDAMLWSVVVKPWILVQEKQ</sequence>
<accession>A0A8J3CM63</accession>
<dbReference type="EMBL" id="BMZG01000003">
    <property type="protein sequence ID" value="GHA68534.1"/>
    <property type="molecule type" value="Genomic_DNA"/>
</dbReference>
<name>A0A8J3CM63_9BURK</name>
<reference evidence="1" key="2">
    <citation type="submission" date="2020-09" db="EMBL/GenBank/DDBJ databases">
        <authorList>
            <person name="Sun Q."/>
            <person name="Kim S."/>
        </authorList>
    </citation>
    <scope>NUCLEOTIDE SEQUENCE</scope>
    <source>
        <strain evidence="1">KCTC 32501</strain>
    </source>
</reference>
<dbReference type="AlphaFoldDB" id="A0A8J3CM63"/>
<protein>
    <recommendedName>
        <fullName evidence="3">DUF2288 domain-containing protein</fullName>
    </recommendedName>
</protein>
<evidence type="ECO:0000313" key="1">
    <source>
        <dbReference type="EMBL" id="GHA68534.1"/>
    </source>
</evidence>
<dbReference type="InterPro" id="IPR018741">
    <property type="entry name" value="DUF2288"/>
</dbReference>
<evidence type="ECO:0000313" key="2">
    <source>
        <dbReference type="Proteomes" id="UP000614287"/>
    </source>
</evidence>
<dbReference type="Pfam" id="PF10052">
    <property type="entry name" value="DUF2288"/>
    <property type="match status" value="1"/>
</dbReference>
<reference evidence="1" key="1">
    <citation type="journal article" date="2014" name="Int. J. Syst. Evol. Microbiol.">
        <title>Complete genome sequence of Corynebacterium casei LMG S-19264T (=DSM 44701T), isolated from a smear-ripened cheese.</title>
        <authorList>
            <consortium name="US DOE Joint Genome Institute (JGI-PGF)"/>
            <person name="Walter F."/>
            <person name="Albersmeier A."/>
            <person name="Kalinowski J."/>
            <person name="Ruckert C."/>
        </authorList>
    </citation>
    <scope>NUCLEOTIDE SEQUENCE</scope>
    <source>
        <strain evidence="1">KCTC 32501</strain>
    </source>
</reference>